<gene>
    <name evidence="3" type="ORF">SAMN05421825_0670</name>
</gene>
<evidence type="ECO:0000256" key="1">
    <source>
        <dbReference type="SAM" id="Phobius"/>
    </source>
</evidence>
<feature type="transmembrane region" description="Helical" evidence="1">
    <location>
        <begin position="367"/>
        <end position="391"/>
    </location>
</feature>
<dbReference type="STRING" id="454006.SAMN05421825_0670"/>
<feature type="transmembrane region" description="Helical" evidence="1">
    <location>
        <begin position="93"/>
        <end position="113"/>
    </location>
</feature>
<feature type="transmembrane region" description="Helical" evidence="1">
    <location>
        <begin position="411"/>
        <end position="432"/>
    </location>
</feature>
<dbReference type="InterPro" id="IPR058065">
    <property type="entry name" value="LIC_10190-like"/>
</dbReference>
<keyword evidence="1" id="KW-1133">Transmembrane helix</keyword>
<dbReference type="OrthoDB" id="344987at2"/>
<dbReference type="EMBL" id="FNBH01000001">
    <property type="protein sequence ID" value="SDE94833.1"/>
    <property type="molecule type" value="Genomic_DNA"/>
</dbReference>
<accession>A0A1G7H3G5</accession>
<sequence length="536" mass="62841">MLLLLISIIGLLIINFGMGSIIKNILKIDCQSFALTSFLGILSIAFFQTIIAFFSPLNIFDESVFLIFGLIGILIFLKKKDFSYPDIRKNFNVWFYFFVTTIVFVGSFSPFFYDHYSYYSPTISMLREVGLVKGVSNLDLLLGQSSFWHIYQSGFSNILDGFLRINSYLLILFLMYIYERRQWVLLVFIPFFLIFIQQPSPDLPTFIIALIVLNELLNNTDRKLLLYLSIFAFCIKPIMFWLPLLVVLESIKKRSFKFQMLLPIFTFGILFLIKNLWLFGFPVFPVSTIDFDLPWKPSQEILTYSSQIGLMKSYDMHYSYQQILDFNLLEKIYHWFTIGFKSVFNIGIILSILILGFLAFKKKDRFYVLLFICVLIKLVLIIIFSAQYRFFIDVYLITLFLIFKNISEKKVIFTSVVLSILISTIFTFPGFVKDKFHMGKWMAGFQISQFIKPIEFGSEIPRRYQLGNLKFNATKGLVDKTSFPAMSLYWLRTYQYYGVFPQISDHGFIQKKLTGKEKIKLQEIIDDLERPKQKIP</sequence>
<feature type="transmembrane region" description="Helical" evidence="1">
    <location>
        <begin position="59"/>
        <end position="77"/>
    </location>
</feature>
<feature type="transmembrane region" description="Helical" evidence="1">
    <location>
        <begin position="33"/>
        <end position="53"/>
    </location>
</feature>
<keyword evidence="1" id="KW-0812">Transmembrane</keyword>
<feature type="transmembrane region" description="Helical" evidence="1">
    <location>
        <begin position="332"/>
        <end position="360"/>
    </location>
</feature>
<keyword evidence="4" id="KW-1185">Reference proteome</keyword>
<feature type="transmembrane region" description="Helical" evidence="1">
    <location>
        <begin position="185"/>
        <end position="212"/>
    </location>
</feature>
<keyword evidence="1" id="KW-0472">Membrane</keyword>
<feature type="transmembrane region" description="Helical" evidence="1">
    <location>
        <begin position="161"/>
        <end position="178"/>
    </location>
</feature>
<organism evidence="3 4">
    <name type="scientific">Epilithonimonas hungarica</name>
    <dbReference type="NCBI Taxonomy" id="454006"/>
    <lineage>
        <taxon>Bacteria</taxon>
        <taxon>Pseudomonadati</taxon>
        <taxon>Bacteroidota</taxon>
        <taxon>Flavobacteriia</taxon>
        <taxon>Flavobacteriales</taxon>
        <taxon>Weeksellaceae</taxon>
        <taxon>Chryseobacterium group</taxon>
        <taxon>Epilithonimonas</taxon>
    </lineage>
</organism>
<evidence type="ECO:0000313" key="4">
    <source>
        <dbReference type="Proteomes" id="UP000199203"/>
    </source>
</evidence>
<feature type="domain" description="DUF8201" evidence="2">
    <location>
        <begin position="1"/>
        <end position="395"/>
    </location>
</feature>
<evidence type="ECO:0000313" key="3">
    <source>
        <dbReference type="EMBL" id="SDE94833.1"/>
    </source>
</evidence>
<protein>
    <recommendedName>
        <fullName evidence="2">DUF8201 domain-containing protein</fullName>
    </recommendedName>
</protein>
<reference evidence="4" key="1">
    <citation type="submission" date="2016-10" db="EMBL/GenBank/DDBJ databases">
        <authorList>
            <person name="Varghese N."/>
            <person name="Submissions S."/>
        </authorList>
    </citation>
    <scope>NUCLEOTIDE SEQUENCE [LARGE SCALE GENOMIC DNA]</scope>
    <source>
        <strain evidence="4">DSM 19684</strain>
    </source>
</reference>
<feature type="transmembrane region" description="Helical" evidence="1">
    <location>
        <begin position="6"/>
        <end position="26"/>
    </location>
</feature>
<feature type="transmembrane region" description="Helical" evidence="1">
    <location>
        <begin position="224"/>
        <end position="248"/>
    </location>
</feature>
<name>A0A1G7H3G5_9FLAO</name>
<dbReference type="RefSeq" id="WP_139166558.1">
    <property type="nucleotide sequence ID" value="NZ_FNBH01000001.1"/>
</dbReference>
<dbReference type="InterPro" id="IPR058514">
    <property type="entry name" value="DUF8201"/>
</dbReference>
<dbReference type="NCBIfam" id="NF047510">
    <property type="entry name" value="LIC_10190_fam"/>
    <property type="match status" value="1"/>
</dbReference>
<dbReference type="Pfam" id="PF26626">
    <property type="entry name" value="DUF8201"/>
    <property type="match status" value="1"/>
</dbReference>
<evidence type="ECO:0000259" key="2">
    <source>
        <dbReference type="Pfam" id="PF26626"/>
    </source>
</evidence>
<dbReference type="Proteomes" id="UP000199203">
    <property type="component" value="Unassembled WGS sequence"/>
</dbReference>
<proteinExistence type="predicted"/>
<feature type="transmembrane region" description="Helical" evidence="1">
    <location>
        <begin position="260"/>
        <end position="284"/>
    </location>
</feature>
<dbReference type="AlphaFoldDB" id="A0A1G7H3G5"/>